<sequence>MALTFPPGPLSREPGTTNYTVSGPAGRILLQPSAKRVRVVVASPDGPRTVVDTTRAVLLHETGHLPRYYVPVDDVDDSVTRPSPTASRCPYKGEASYTSVEVGGRTVEDLFFRYPEPPEQLAELAGLVGLYLEKLDEAAGDAVYEEEHALLGHPHDPFHRVDALPSSRHVRVLWERDGAEEPVVLAETTSPVGVFETSLPPRWYVPAADVRTELLRDSATTTVCPYKGVATYRSLVDGPADVAWAYDEPLPEALPLPGHLCFMGEGIVTEVDGQRV</sequence>
<evidence type="ECO:0000313" key="4">
    <source>
        <dbReference type="Proteomes" id="UP001596122"/>
    </source>
</evidence>
<dbReference type="Gene3D" id="2.170.150.40">
    <property type="entry name" value="Domain of unknown function (DUF427)"/>
    <property type="match status" value="2"/>
</dbReference>
<comment type="caution">
    <text evidence="3">The sequence shown here is derived from an EMBL/GenBank/DDBJ whole genome shotgun (WGS) entry which is preliminary data.</text>
</comment>
<gene>
    <name evidence="3" type="ORF">ACFPJ6_13780</name>
</gene>
<feature type="domain" description="DUF427" evidence="2">
    <location>
        <begin position="183"/>
        <end position="263"/>
    </location>
</feature>
<evidence type="ECO:0000256" key="1">
    <source>
        <dbReference type="SAM" id="MobiDB-lite"/>
    </source>
</evidence>
<dbReference type="RefSeq" id="WP_340271104.1">
    <property type="nucleotide sequence ID" value="NZ_JBBEOG010000009.1"/>
</dbReference>
<proteinExistence type="predicted"/>
<accession>A0ABW0GSQ0</accession>
<evidence type="ECO:0000313" key="3">
    <source>
        <dbReference type="EMBL" id="MFC5381851.1"/>
    </source>
</evidence>
<feature type="region of interest" description="Disordered" evidence="1">
    <location>
        <begin position="1"/>
        <end position="24"/>
    </location>
</feature>
<dbReference type="InterPro" id="IPR007361">
    <property type="entry name" value="DUF427"/>
</dbReference>
<name>A0ABW0GSQ0_9MICO</name>
<feature type="domain" description="DUF427" evidence="2">
    <location>
        <begin position="48"/>
        <end position="131"/>
    </location>
</feature>
<dbReference type="Proteomes" id="UP001596122">
    <property type="component" value="Unassembled WGS sequence"/>
</dbReference>
<organism evidence="3 4">
    <name type="scientific">Aquipuribacter nitratireducens</name>
    <dbReference type="NCBI Taxonomy" id="650104"/>
    <lineage>
        <taxon>Bacteria</taxon>
        <taxon>Bacillati</taxon>
        <taxon>Actinomycetota</taxon>
        <taxon>Actinomycetes</taxon>
        <taxon>Micrococcales</taxon>
        <taxon>Intrasporangiaceae</taxon>
        <taxon>Aquipuribacter</taxon>
    </lineage>
</organism>
<keyword evidence="4" id="KW-1185">Reference proteome</keyword>
<dbReference type="Pfam" id="PF04248">
    <property type="entry name" value="NTP_transf_9"/>
    <property type="match status" value="2"/>
</dbReference>
<dbReference type="InterPro" id="IPR038694">
    <property type="entry name" value="DUF427_sf"/>
</dbReference>
<reference evidence="4" key="1">
    <citation type="journal article" date="2019" name="Int. J. Syst. Evol. Microbiol.">
        <title>The Global Catalogue of Microorganisms (GCM) 10K type strain sequencing project: providing services to taxonomists for standard genome sequencing and annotation.</title>
        <authorList>
            <consortium name="The Broad Institute Genomics Platform"/>
            <consortium name="The Broad Institute Genome Sequencing Center for Infectious Disease"/>
            <person name="Wu L."/>
            <person name="Ma J."/>
        </authorList>
    </citation>
    <scope>NUCLEOTIDE SEQUENCE [LARGE SCALE GENOMIC DNA]</scope>
    <source>
        <strain evidence="4">CCUG 43114</strain>
    </source>
</reference>
<protein>
    <submittedName>
        <fullName evidence="3">DUF427 domain-containing protein</fullName>
    </submittedName>
</protein>
<dbReference type="PANTHER" id="PTHR34310">
    <property type="entry name" value="DUF427 DOMAIN PROTEIN (AFU_ORTHOLOGUE AFUA_3G02220)"/>
    <property type="match status" value="1"/>
</dbReference>
<evidence type="ECO:0000259" key="2">
    <source>
        <dbReference type="Pfam" id="PF04248"/>
    </source>
</evidence>
<dbReference type="EMBL" id="JBHSLD010000013">
    <property type="protein sequence ID" value="MFC5381851.1"/>
    <property type="molecule type" value="Genomic_DNA"/>
</dbReference>
<dbReference type="PANTHER" id="PTHR34310:SF9">
    <property type="entry name" value="BLR5716 PROTEIN"/>
    <property type="match status" value="1"/>
</dbReference>